<dbReference type="OrthoDB" id="640249at2759"/>
<evidence type="ECO:0000256" key="2">
    <source>
        <dbReference type="ARBA" id="ARBA00022729"/>
    </source>
</evidence>
<protein>
    <recommendedName>
        <fullName evidence="7">Peptidase C1A papain C-terminal domain-containing protein</fullName>
    </recommendedName>
</protein>
<evidence type="ECO:0000313" key="8">
    <source>
        <dbReference type="EMBL" id="CAD8104896.1"/>
    </source>
</evidence>
<dbReference type="AlphaFoldDB" id="A0A8S1PPC6"/>
<keyword evidence="9" id="KW-1185">Reference proteome</keyword>
<accession>A0A8S1PPC6</accession>
<feature type="domain" description="Peptidase C1A papain C-terminal" evidence="7">
    <location>
        <begin position="71"/>
        <end position="328"/>
    </location>
</feature>
<evidence type="ECO:0000256" key="4">
    <source>
        <dbReference type="ARBA" id="ARBA00022807"/>
    </source>
</evidence>
<evidence type="ECO:0000259" key="7">
    <source>
        <dbReference type="SMART" id="SM00645"/>
    </source>
</evidence>
<comment type="caution">
    <text evidence="8">The sequence shown here is derived from an EMBL/GenBank/DDBJ whole genome shotgun (WGS) entry which is preliminary data.</text>
</comment>
<evidence type="ECO:0000256" key="5">
    <source>
        <dbReference type="ARBA" id="ARBA00023145"/>
    </source>
</evidence>
<dbReference type="GO" id="GO:0008234">
    <property type="term" value="F:cysteine-type peptidase activity"/>
    <property type="evidence" value="ECO:0007669"/>
    <property type="project" value="UniProtKB-KW"/>
</dbReference>
<keyword evidence="3" id="KW-0378">Hydrolase</keyword>
<dbReference type="PANTHER" id="PTHR12411">
    <property type="entry name" value="CYSTEINE PROTEASE FAMILY C1-RELATED"/>
    <property type="match status" value="1"/>
</dbReference>
<keyword evidence="4" id="KW-0788">Thiol protease</keyword>
<dbReference type="GO" id="GO:0006508">
    <property type="term" value="P:proteolysis"/>
    <property type="evidence" value="ECO:0007669"/>
    <property type="project" value="UniProtKB-KW"/>
</dbReference>
<dbReference type="FunFam" id="3.90.70.10:FF:000031">
    <property type="entry name" value="Cathepsin B"/>
    <property type="match status" value="1"/>
</dbReference>
<name>A0A8S1PPC6_9CILI</name>
<dbReference type="InterPro" id="IPR013128">
    <property type="entry name" value="Peptidase_C1A"/>
</dbReference>
<keyword evidence="6" id="KW-1015">Disulfide bond</keyword>
<reference evidence="8" key="1">
    <citation type="submission" date="2021-01" db="EMBL/GenBank/DDBJ databases">
        <authorList>
            <consortium name="Genoscope - CEA"/>
            <person name="William W."/>
        </authorList>
    </citation>
    <scope>NUCLEOTIDE SEQUENCE</scope>
</reference>
<keyword evidence="5" id="KW-0865">Zymogen</keyword>
<dbReference type="SMART" id="SM00645">
    <property type="entry name" value="Pept_C1"/>
    <property type="match status" value="1"/>
</dbReference>
<keyword evidence="2" id="KW-0732">Signal</keyword>
<dbReference type="InterPro" id="IPR000668">
    <property type="entry name" value="Peptidase_C1A_C"/>
</dbReference>
<dbReference type="InterPro" id="IPR000169">
    <property type="entry name" value="Pept_cys_AS"/>
</dbReference>
<proteinExistence type="predicted"/>
<evidence type="ECO:0000256" key="3">
    <source>
        <dbReference type="ARBA" id="ARBA00022801"/>
    </source>
</evidence>
<dbReference type="CDD" id="cd02620">
    <property type="entry name" value="Peptidase_C1A_CathepsinB"/>
    <property type="match status" value="1"/>
</dbReference>
<dbReference type="Pfam" id="PF00112">
    <property type="entry name" value="Peptidase_C1"/>
    <property type="match status" value="1"/>
</dbReference>
<evidence type="ECO:0000256" key="6">
    <source>
        <dbReference type="ARBA" id="ARBA00023157"/>
    </source>
</evidence>
<gene>
    <name evidence="8" type="ORF">PSON_ATCC_30995.1.T0830074</name>
</gene>
<sequence>MLQFVCVIISLVSGRNPIITQFVNEIKTTWTATNYERWDDKSDEFFFKYFNVRIDPNEQIELKYYEKLEELPSSFSSTEKWPGCNSIKLVYDQGNCGSCWAVSAASTMSDRLCISSGQKDKRLISAEDLLSCCGYNCGFEEGCEGGEPMGAWKYFNVYGIVTGGLYNDFSYCKSYSFPPCSHGNNSGKYSKCDDDIFILMKTPYCIKKCNAQSLRTYELDIIKSKETPKKITKNEEQIKNEIYLNGPVQAVFTVYDDFLNYKSGVYQHILGQERGKHAVKIIGWGTENGIPYWEVVNSWNDEWGINGKFKILRGSNHLGIEEYVIASII</sequence>
<organism evidence="8 9">
    <name type="scientific">Paramecium sonneborni</name>
    <dbReference type="NCBI Taxonomy" id="65129"/>
    <lineage>
        <taxon>Eukaryota</taxon>
        <taxon>Sar</taxon>
        <taxon>Alveolata</taxon>
        <taxon>Ciliophora</taxon>
        <taxon>Intramacronucleata</taxon>
        <taxon>Oligohymenophorea</taxon>
        <taxon>Peniculida</taxon>
        <taxon>Parameciidae</taxon>
        <taxon>Paramecium</taxon>
    </lineage>
</organism>
<evidence type="ECO:0000256" key="1">
    <source>
        <dbReference type="ARBA" id="ARBA00022670"/>
    </source>
</evidence>
<keyword evidence="1" id="KW-0645">Protease</keyword>
<dbReference type="PROSITE" id="PS00139">
    <property type="entry name" value="THIOL_PROTEASE_CYS"/>
    <property type="match status" value="1"/>
</dbReference>
<evidence type="ECO:0000313" key="9">
    <source>
        <dbReference type="Proteomes" id="UP000692954"/>
    </source>
</evidence>
<dbReference type="EMBL" id="CAJJDN010000083">
    <property type="protein sequence ID" value="CAD8104896.1"/>
    <property type="molecule type" value="Genomic_DNA"/>
</dbReference>
<dbReference type="Proteomes" id="UP000692954">
    <property type="component" value="Unassembled WGS sequence"/>
</dbReference>